<name>A0A9N9SJW5_PHACE</name>
<evidence type="ECO:0000313" key="2">
    <source>
        <dbReference type="EMBL" id="CAG9820002.1"/>
    </source>
</evidence>
<dbReference type="Proteomes" id="UP001153737">
    <property type="component" value="Chromosome 3"/>
</dbReference>
<sequence>MGIPEVSSNENVEGTIKEIGKKLDIHIGNFKSFRLGRSEIGKIMPIKVEFDSEQDKMSMLKAIKSKRITTQDIGIVGQGYDIYINQDLTEWNLQVYKATKTYAKENNYKFVWVQNGQILLRKSEEDKVHVIEKEEDLHSLKNF</sequence>
<dbReference type="EMBL" id="OU896709">
    <property type="protein sequence ID" value="CAG9820002.1"/>
    <property type="molecule type" value="Genomic_DNA"/>
</dbReference>
<proteinExistence type="predicted"/>
<dbReference type="InterPro" id="IPR057251">
    <property type="entry name" value="FP_C"/>
</dbReference>
<dbReference type="AlphaFoldDB" id="A0A9N9SJW5"/>
<dbReference type="OrthoDB" id="6773532at2759"/>
<organism evidence="2 3">
    <name type="scientific">Phaedon cochleariae</name>
    <name type="common">Mustard beetle</name>
    <dbReference type="NCBI Taxonomy" id="80249"/>
    <lineage>
        <taxon>Eukaryota</taxon>
        <taxon>Metazoa</taxon>
        <taxon>Ecdysozoa</taxon>
        <taxon>Arthropoda</taxon>
        <taxon>Hexapoda</taxon>
        <taxon>Insecta</taxon>
        <taxon>Pterygota</taxon>
        <taxon>Neoptera</taxon>
        <taxon>Endopterygota</taxon>
        <taxon>Coleoptera</taxon>
        <taxon>Polyphaga</taxon>
        <taxon>Cucujiformia</taxon>
        <taxon>Chrysomeloidea</taxon>
        <taxon>Chrysomelidae</taxon>
        <taxon>Chrysomelinae</taxon>
        <taxon>Chrysomelini</taxon>
        <taxon>Phaedon</taxon>
    </lineage>
</organism>
<dbReference type="Pfam" id="PF25298">
    <property type="entry name" value="Baculo_FP_2nd"/>
    <property type="match status" value="1"/>
</dbReference>
<keyword evidence="3" id="KW-1185">Reference proteome</keyword>
<evidence type="ECO:0000259" key="1">
    <source>
        <dbReference type="Pfam" id="PF25298"/>
    </source>
</evidence>
<accession>A0A9N9SJW5</accession>
<feature type="domain" description="FP protein C-terminal" evidence="1">
    <location>
        <begin position="92"/>
        <end position="141"/>
    </location>
</feature>
<reference evidence="2" key="2">
    <citation type="submission" date="2022-10" db="EMBL/GenBank/DDBJ databases">
        <authorList>
            <consortium name="ENA_rothamsted_submissions"/>
            <consortium name="culmorum"/>
            <person name="King R."/>
        </authorList>
    </citation>
    <scope>NUCLEOTIDE SEQUENCE</scope>
</reference>
<evidence type="ECO:0000313" key="3">
    <source>
        <dbReference type="Proteomes" id="UP001153737"/>
    </source>
</evidence>
<protein>
    <recommendedName>
        <fullName evidence="1">FP protein C-terminal domain-containing protein</fullName>
    </recommendedName>
</protein>
<gene>
    <name evidence="2" type="ORF">PHAECO_LOCUS7294</name>
</gene>
<reference evidence="2" key="1">
    <citation type="submission" date="2022-01" db="EMBL/GenBank/DDBJ databases">
        <authorList>
            <person name="King R."/>
        </authorList>
    </citation>
    <scope>NUCLEOTIDE SEQUENCE</scope>
</reference>